<organism evidence="3 4">
    <name type="scientific">Demequina lutea</name>
    <dbReference type="NCBI Taxonomy" id="431489"/>
    <lineage>
        <taxon>Bacteria</taxon>
        <taxon>Bacillati</taxon>
        <taxon>Actinomycetota</taxon>
        <taxon>Actinomycetes</taxon>
        <taxon>Micrococcales</taxon>
        <taxon>Demequinaceae</taxon>
        <taxon>Demequina</taxon>
    </lineage>
</organism>
<feature type="binding site" evidence="2">
    <location>
        <position position="64"/>
    </location>
    <ligand>
        <name>substrate</name>
    </ligand>
</feature>
<proteinExistence type="predicted"/>
<comment type="caution">
    <text evidence="3">The sequence shown here is derived from an EMBL/GenBank/DDBJ whole genome shotgun (WGS) entry which is preliminary data.</text>
</comment>
<evidence type="ECO:0000313" key="4">
    <source>
        <dbReference type="Proteomes" id="UP000547973"/>
    </source>
</evidence>
<dbReference type="RefSeq" id="WP_083971979.1">
    <property type="nucleotide sequence ID" value="NZ_BBRC01000014.1"/>
</dbReference>
<dbReference type="EMBL" id="JACBZO010000001">
    <property type="protein sequence ID" value="NYI40969.1"/>
    <property type="molecule type" value="Genomic_DNA"/>
</dbReference>
<dbReference type="GO" id="GO:0005737">
    <property type="term" value="C:cytoplasm"/>
    <property type="evidence" value="ECO:0007669"/>
    <property type="project" value="TreeGrafter"/>
</dbReference>
<dbReference type="PROSITE" id="PS00175">
    <property type="entry name" value="PG_MUTASE"/>
    <property type="match status" value="1"/>
</dbReference>
<dbReference type="AlphaFoldDB" id="A0A7Y9Z8Y0"/>
<keyword evidence="3" id="KW-0413">Isomerase</keyword>
<protein>
    <submittedName>
        <fullName evidence="3">Putative phosphoglycerate mutase</fullName>
        <ecNumber evidence="3">5.4.2.12</ecNumber>
    </submittedName>
</protein>
<dbReference type="EC" id="5.4.2.12" evidence="3"/>
<dbReference type="Pfam" id="PF00300">
    <property type="entry name" value="His_Phos_1"/>
    <property type="match status" value="1"/>
</dbReference>
<feature type="binding site" evidence="2">
    <location>
        <begin position="88"/>
        <end position="91"/>
    </location>
    <ligand>
        <name>substrate</name>
    </ligand>
</feature>
<dbReference type="GO" id="GO:0016791">
    <property type="term" value="F:phosphatase activity"/>
    <property type="evidence" value="ECO:0007669"/>
    <property type="project" value="TreeGrafter"/>
</dbReference>
<dbReference type="Gene3D" id="3.40.50.1240">
    <property type="entry name" value="Phosphoglycerate mutase-like"/>
    <property type="match status" value="1"/>
</dbReference>
<dbReference type="SMART" id="SM00855">
    <property type="entry name" value="PGAM"/>
    <property type="match status" value="1"/>
</dbReference>
<evidence type="ECO:0000256" key="1">
    <source>
        <dbReference type="PIRSR" id="PIRSR613078-1"/>
    </source>
</evidence>
<gene>
    <name evidence="3" type="ORF">BKA03_001088</name>
</gene>
<feature type="active site" description="Proton donor/acceptor" evidence="1">
    <location>
        <position position="88"/>
    </location>
</feature>
<evidence type="ECO:0000313" key="3">
    <source>
        <dbReference type="EMBL" id="NYI40969.1"/>
    </source>
</evidence>
<dbReference type="InterPro" id="IPR050275">
    <property type="entry name" value="PGM_Phosphatase"/>
</dbReference>
<name>A0A7Y9Z8Y0_9MICO</name>
<dbReference type="SUPFAM" id="SSF53254">
    <property type="entry name" value="Phosphoglycerate mutase-like"/>
    <property type="match status" value="1"/>
</dbReference>
<dbReference type="InterPro" id="IPR001345">
    <property type="entry name" value="PG/BPGM_mutase_AS"/>
</dbReference>
<dbReference type="InterPro" id="IPR029033">
    <property type="entry name" value="His_PPase_superfam"/>
</dbReference>
<keyword evidence="4" id="KW-1185">Reference proteome</keyword>
<dbReference type="PANTHER" id="PTHR48100">
    <property type="entry name" value="BROAD-SPECIFICITY PHOSPHATASE YOR283W-RELATED"/>
    <property type="match status" value="1"/>
</dbReference>
<evidence type="ECO:0000256" key="2">
    <source>
        <dbReference type="PIRSR" id="PIRSR613078-2"/>
    </source>
</evidence>
<dbReference type="OrthoDB" id="4697614at2"/>
<dbReference type="InterPro" id="IPR013078">
    <property type="entry name" value="His_Pase_superF_clade-1"/>
</dbReference>
<dbReference type="Proteomes" id="UP000547973">
    <property type="component" value="Unassembled WGS sequence"/>
</dbReference>
<dbReference type="PANTHER" id="PTHR48100:SF62">
    <property type="entry name" value="GLUCOSYL-3-PHOSPHOGLYCERATE PHOSPHATASE"/>
    <property type="match status" value="1"/>
</dbReference>
<feature type="binding site" evidence="2">
    <location>
        <begin position="13"/>
        <end position="20"/>
    </location>
    <ligand>
        <name>substrate</name>
    </ligand>
</feature>
<dbReference type="CDD" id="cd07067">
    <property type="entry name" value="HP_PGM_like"/>
    <property type="match status" value="1"/>
</dbReference>
<dbReference type="GO" id="GO:0004619">
    <property type="term" value="F:phosphoglycerate mutase activity"/>
    <property type="evidence" value="ECO:0007669"/>
    <property type="project" value="UniProtKB-EC"/>
</dbReference>
<sequence length="217" mass="23527">MTGKPVTRLILVRHGETDWNLQHLLQGASDIPLNDNGRAQARAAAPELARIAPVKRIVSSDLSRALETAHIFADAMGAEVVTDPRWRERSYGVWEGLPEDVREADHADEYQRWVEGHEPNVEGYEMNHTVRDRALAAIDELAPVAGTHVVVSHGSTTRVAVGALLGVELGSHGIGNLGNAQWVELTREGEGPWVLRSLNARALDPSSLNSSSASDEA</sequence>
<accession>A0A7Y9Z8Y0</accession>
<feature type="active site" description="Tele-phosphohistidine intermediate" evidence="1">
    <location>
        <position position="14"/>
    </location>
</feature>
<reference evidence="3 4" key="1">
    <citation type="submission" date="2020-07" db="EMBL/GenBank/DDBJ databases">
        <title>Sequencing the genomes of 1000 actinobacteria strains.</title>
        <authorList>
            <person name="Klenk H.-P."/>
        </authorList>
    </citation>
    <scope>NUCLEOTIDE SEQUENCE [LARGE SCALE GENOMIC DNA]</scope>
    <source>
        <strain evidence="3 4">DSM 19970</strain>
    </source>
</reference>